<sequence>MKEEERISVSTKPTTKKPTNRLNLPRSIDCKTLRERRNEEVLSTFARFASLPSLYRSRSSGFDETHFAGTAYNRSSKGKSYLAMTNLKSSTHVEALSLRCTKEMAGTFRPQLEPYMQEMPEETTLSGFFARGSYSARTKFRSQEAGLHPDERFYYVYTAAGPHEIVAEAVHVVANHLV</sequence>
<proteinExistence type="predicted"/>
<organism evidence="1 2">
    <name type="scientific">Vaccinium darrowii</name>
    <dbReference type="NCBI Taxonomy" id="229202"/>
    <lineage>
        <taxon>Eukaryota</taxon>
        <taxon>Viridiplantae</taxon>
        <taxon>Streptophyta</taxon>
        <taxon>Embryophyta</taxon>
        <taxon>Tracheophyta</taxon>
        <taxon>Spermatophyta</taxon>
        <taxon>Magnoliopsida</taxon>
        <taxon>eudicotyledons</taxon>
        <taxon>Gunneridae</taxon>
        <taxon>Pentapetalae</taxon>
        <taxon>asterids</taxon>
        <taxon>Ericales</taxon>
        <taxon>Ericaceae</taxon>
        <taxon>Vaccinioideae</taxon>
        <taxon>Vaccinieae</taxon>
        <taxon>Vaccinium</taxon>
    </lineage>
</organism>
<keyword evidence="2" id="KW-1185">Reference proteome</keyword>
<dbReference type="Proteomes" id="UP000828048">
    <property type="component" value="Chromosome 5"/>
</dbReference>
<protein>
    <submittedName>
        <fullName evidence="1">Uncharacterized protein</fullName>
    </submittedName>
</protein>
<accession>A0ACB7Y574</accession>
<name>A0ACB7Y574_9ERIC</name>
<reference evidence="1 2" key="1">
    <citation type="journal article" date="2021" name="Hortic Res">
        <title>High-quality reference genome and annotation aids understanding of berry development for evergreen blueberry (Vaccinium darrowii).</title>
        <authorList>
            <person name="Yu J."/>
            <person name="Hulse-Kemp A.M."/>
            <person name="Babiker E."/>
            <person name="Staton M."/>
        </authorList>
    </citation>
    <scope>NUCLEOTIDE SEQUENCE [LARGE SCALE GENOMIC DNA]</scope>
    <source>
        <strain evidence="2">cv. NJ 8807/NJ 8810</strain>
        <tissue evidence="1">Young leaf</tissue>
    </source>
</reference>
<evidence type="ECO:0000313" key="1">
    <source>
        <dbReference type="EMBL" id="KAH7848150.1"/>
    </source>
</evidence>
<evidence type="ECO:0000313" key="2">
    <source>
        <dbReference type="Proteomes" id="UP000828048"/>
    </source>
</evidence>
<dbReference type="EMBL" id="CM037155">
    <property type="protein sequence ID" value="KAH7848150.1"/>
    <property type="molecule type" value="Genomic_DNA"/>
</dbReference>
<comment type="caution">
    <text evidence="1">The sequence shown here is derived from an EMBL/GenBank/DDBJ whole genome shotgun (WGS) entry which is preliminary data.</text>
</comment>
<gene>
    <name evidence="1" type="ORF">Vadar_034385</name>
</gene>